<geneLocation type="plasmid" evidence="1">
    <name>pVPH1</name>
</geneLocation>
<dbReference type="EMBL" id="KP688397">
    <property type="protein sequence ID" value="AJP18347.1"/>
    <property type="molecule type" value="Genomic_DNA"/>
</dbReference>
<protein>
    <submittedName>
        <fullName evidence="1">Uncharacterized protein</fullName>
    </submittedName>
</protein>
<sequence>MSDLFNRPYEFSMNNPDDTKRQCLTYHPTWVPK</sequence>
<evidence type="ECO:0000313" key="1">
    <source>
        <dbReference type="EMBL" id="AJP18347.1"/>
    </source>
</evidence>
<name>A0A0C5GSI4_VIBPH</name>
<gene>
    <name evidence="1" type="ORF">pVPH1_0174</name>
</gene>
<reference evidence="1" key="1">
    <citation type="journal article" date="2015" name="Antimicrob. Agents Chemother.">
        <title>Complete nucleotide sequence of a conjugative plasmid carrying bla(PER-1).</title>
        <authorList>
            <person name="Li R."/>
            <person name="Wong M.H."/>
            <person name="Zhou Y."/>
            <person name="Chan E.W."/>
            <person name="Chen S."/>
        </authorList>
    </citation>
    <scope>NUCLEOTIDE SEQUENCE</scope>
    <source>
        <strain evidence="1">V36</strain>
        <plasmid evidence="1">pVPH1</plasmid>
    </source>
</reference>
<dbReference type="AlphaFoldDB" id="A0A0C5GSI4"/>
<keyword evidence="1" id="KW-0614">Plasmid</keyword>
<organism evidence="1">
    <name type="scientific">Vibrio parahaemolyticus</name>
    <dbReference type="NCBI Taxonomy" id="670"/>
    <lineage>
        <taxon>Bacteria</taxon>
        <taxon>Pseudomonadati</taxon>
        <taxon>Pseudomonadota</taxon>
        <taxon>Gammaproteobacteria</taxon>
        <taxon>Vibrionales</taxon>
        <taxon>Vibrionaceae</taxon>
        <taxon>Vibrio</taxon>
    </lineage>
</organism>
<proteinExistence type="predicted"/>
<accession>A0A0C5GSI4</accession>